<proteinExistence type="predicted"/>
<feature type="transmembrane region" description="Helical" evidence="2">
    <location>
        <begin position="118"/>
        <end position="141"/>
    </location>
</feature>
<gene>
    <name evidence="3" type="ORF">ACHAWU_009921</name>
</gene>
<accession>A0ABD3LYS3</accession>
<keyword evidence="4" id="KW-1185">Reference proteome</keyword>
<comment type="caution">
    <text evidence="3">The sequence shown here is derived from an EMBL/GenBank/DDBJ whole genome shotgun (WGS) entry which is preliminary data.</text>
</comment>
<feature type="transmembrane region" description="Helical" evidence="2">
    <location>
        <begin position="243"/>
        <end position="264"/>
    </location>
</feature>
<feature type="transmembrane region" description="Helical" evidence="2">
    <location>
        <begin position="196"/>
        <end position="223"/>
    </location>
</feature>
<evidence type="ECO:0000313" key="4">
    <source>
        <dbReference type="Proteomes" id="UP001530293"/>
    </source>
</evidence>
<dbReference type="Proteomes" id="UP001530293">
    <property type="component" value="Unassembled WGS sequence"/>
</dbReference>
<keyword evidence="2" id="KW-0812">Transmembrane</keyword>
<feature type="transmembrane region" description="Helical" evidence="2">
    <location>
        <begin position="284"/>
        <end position="306"/>
    </location>
</feature>
<evidence type="ECO:0000313" key="3">
    <source>
        <dbReference type="EMBL" id="KAL3756527.1"/>
    </source>
</evidence>
<name>A0ABD3LYS3_9STRA</name>
<feature type="transmembrane region" description="Helical" evidence="2">
    <location>
        <begin position="89"/>
        <end position="106"/>
    </location>
</feature>
<feature type="transmembrane region" description="Helical" evidence="2">
    <location>
        <begin position="37"/>
        <end position="58"/>
    </location>
</feature>
<dbReference type="AlphaFoldDB" id="A0ABD3LYS3"/>
<organism evidence="3 4">
    <name type="scientific">Discostella pseudostelligera</name>
    <dbReference type="NCBI Taxonomy" id="259834"/>
    <lineage>
        <taxon>Eukaryota</taxon>
        <taxon>Sar</taxon>
        <taxon>Stramenopiles</taxon>
        <taxon>Ochrophyta</taxon>
        <taxon>Bacillariophyta</taxon>
        <taxon>Coscinodiscophyceae</taxon>
        <taxon>Thalassiosirophycidae</taxon>
        <taxon>Stephanodiscales</taxon>
        <taxon>Stephanodiscaceae</taxon>
        <taxon>Discostella</taxon>
    </lineage>
</organism>
<keyword evidence="2" id="KW-1133">Transmembrane helix</keyword>
<sequence>MSSIAPPAYDTGVANSASGGDFMYWITDYMTYSDGTVITPTVASIVGLCLTSILWILASWRLFYHHLAQCSSCFQLRSDIFTTKRLQHGFLWTTMSVEIVGYANMVRTNSFNKLNYTVLGIVGMGILECNTFIIGTIHWFNIISRGRVEDKNLAFTIYPVLALVAVGLTASSTYEAVDLWKGGYDSVDGFRGKSEIYKITLLVEAIGWGIHSLVVTICGIIVYKRISSLPTISQVRIEARRRIITKMIVPMVFCALSYGLRSGFMAADFALLKLRPGATFEAGVGWWIGSCWVPTFIPSMMLLYSFRKRDNTTELIGAGSDPLLKRNGEEGISDPFQSFHQTNRDLEDEDSTRQDNE</sequence>
<keyword evidence="2" id="KW-0472">Membrane</keyword>
<dbReference type="EMBL" id="JALLBG020000303">
    <property type="protein sequence ID" value="KAL3756527.1"/>
    <property type="molecule type" value="Genomic_DNA"/>
</dbReference>
<protein>
    <submittedName>
        <fullName evidence="3">Uncharacterized protein</fullName>
    </submittedName>
</protein>
<evidence type="ECO:0000256" key="1">
    <source>
        <dbReference type="SAM" id="MobiDB-lite"/>
    </source>
</evidence>
<evidence type="ECO:0000256" key="2">
    <source>
        <dbReference type="SAM" id="Phobius"/>
    </source>
</evidence>
<feature type="transmembrane region" description="Helical" evidence="2">
    <location>
        <begin position="153"/>
        <end position="176"/>
    </location>
</feature>
<reference evidence="3 4" key="1">
    <citation type="submission" date="2024-10" db="EMBL/GenBank/DDBJ databases">
        <title>Updated reference genomes for cyclostephanoid diatoms.</title>
        <authorList>
            <person name="Roberts W.R."/>
            <person name="Alverson A.J."/>
        </authorList>
    </citation>
    <scope>NUCLEOTIDE SEQUENCE [LARGE SCALE GENOMIC DNA]</scope>
    <source>
        <strain evidence="3 4">AJA232-27</strain>
    </source>
</reference>
<feature type="region of interest" description="Disordered" evidence="1">
    <location>
        <begin position="319"/>
        <end position="357"/>
    </location>
</feature>